<accession>A0A2M6R7D2</accession>
<dbReference type="AlphaFoldDB" id="A0A2M6R7D2"/>
<protein>
    <recommendedName>
        <fullName evidence="3">HD domain-containing protein</fullName>
    </recommendedName>
</protein>
<sequence length="117" mass="13362">MTVLKDFGVSVADLVKRVTNPDGASYDECKKFQQQILKDAPIEAKAIKAADLLHNTYSKVKAIREGDTEIWNEFSFDKTKIVREDRKLVEALKHGWDHPIFPIIATYLNTIENTIEN</sequence>
<proteinExistence type="predicted"/>
<evidence type="ECO:0008006" key="3">
    <source>
        <dbReference type="Google" id="ProtNLM"/>
    </source>
</evidence>
<gene>
    <name evidence="1" type="ORF">COT79_03690</name>
</gene>
<name>A0A2M6R7D2_9BACT</name>
<dbReference type="Proteomes" id="UP000231162">
    <property type="component" value="Unassembled WGS sequence"/>
</dbReference>
<reference evidence="2" key="1">
    <citation type="submission" date="2017-09" db="EMBL/GenBank/DDBJ databases">
        <title>Depth-based differentiation of microbial function through sediment-hosted aquifers and enrichment of novel symbionts in the deep terrestrial subsurface.</title>
        <authorList>
            <person name="Probst A.J."/>
            <person name="Ladd B."/>
            <person name="Jarett J.K."/>
            <person name="Geller-Mcgrath D.E."/>
            <person name="Sieber C.M.K."/>
            <person name="Emerson J.B."/>
            <person name="Anantharaman K."/>
            <person name="Thomas B.C."/>
            <person name="Malmstrom R."/>
            <person name="Stieglmeier M."/>
            <person name="Klingl A."/>
            <person name="Woyke T."/>
            <person name="Ryan C.M."/>
            <person name="Banfield J.F."/>
        </authorList>
    </citation>
    <scope>NUCLEOTIDE SEQUENCE [LARGE SCALE GENOMIC DNA]</scope>
</reference>
<evidence type="ECO:0000313" key="2">
    <source>
        <dbReference type="Proteomes" id="UP000231162"/>
    </source>
</evidence>
<dbReference type="EMBL" id="PEZX01000046">
    <property type="protein sequence ID" value="PIS06604.1"/>
    <property type="molecule type" value="Genomic_DNA"/>
</dbReference>
<organism evidence="1 2">
    <name type="scientific">Candidatus Berkelbacteria bacterium CG10_big_fil_rev_8_21_14_0_10_43_14</name>
    <dbReference type="NCBI Taxonomy" id="1974515"/>
    <lineage>
        <taxon>Bacteria</taxon>
        <taxon>Candidatus Berkelbacteria</taxon>
    </lineage>
</organism>
<dbReference type="Gene3D" id="1.10.3210.10">
    <property type="entry name" value="Hypothetical protein af1432"/>
    <property type="match status" value="1"/>
</dbReference>
<dbReference type="SUPFAM" id="SSF109604">
    <property type="entry name" value="HD-domain/PDEase-like"/>
    <property type="match status" value="1"/>
</dbReference>
<comment type="caution">
    <text evidence="1">The sequence shown here is derived from an EMBL/GenBank/DDBJ whole genome shotgun (WGS) entry which is preliminary data.</text>
</comment>
<evidence type="ECO:0000313" key="1">
    <source>
        <dbReference type="EMBL" id="PIS06604.1"/>
    </source>
</evidence>